<dbReference type="InterPro" id="IPR011992">
    <property type="entry name" value="EF-hand-dom_pair"/>
</dbReference>
<dbReference type="AlphaFoldDB" id="A0A3B3R664"/>
<evidence type="ECO:0000313" key="3">
    <source>
        <dbReference type="Proteomes" id="UP000261540"/>
    </source>
</evidence>
<reference evidence="2" key="1">
    <citation type="submission" date="2025-08" db="UniProtKB">
        <authorList>
            <consortium name="Ensembl"/>
        </authorList>
    </citation>
    <scope>IDENTIFICATION</scope>
</reference>
<dbReference type="GeneID" id="111832801"/>
<dbReference type="SMART" id="SM01394">
    <property type="entry name" value="S_100"/>
    <property type="match status" value="1"/>
</dbReference>
<evidence type="ECO:0000259" key="1">
    <source>
        <dbReference type="SMART" id="SM01394"/>
    </source>
</evidence>
<dbReference type="RefSeq" id="XP_023646265.1">
    <property type="nucleotide sequence ID" value="XM_023790497.2"/>
</dbReference>
<dbReference type="OrthoDB" id="8442111at2759"/>
<feature type="domain" description="S100/CaBP-9k-type calcium binding subdomain" evidence="1">
    <location>
        <begin position="8"/>
        <end position="48"/>
    </location>
</feature>
<protein>
    <submittedName>
        <fullName evidence="2">Protein S100-A14-like</fullName>
    </submittedName>
</protein>
<proteinExistence type="predicted"/>
<dbReference type="InterPro" id="IPR013787">
    <property type="entry name" value="S100_Ca-bd_sub"/>
</dbReference>
<dbReference type="GeneTree" id="ENSGT00940000176166"/>
<dbReference type="Proteomes" id="UP000261540">
    <property type="component" value="Unplaced"/>
</dbReference>
<dbReference type="CTD" id="336965"/>
<dbReference type="Ensembl" id="ENSPKIT00000038298.1">
    <property type="protein sequence ID" value="ENSPKIP00000013868.1"/>
    <property type="gene ID" value="ENSPKIG00000001138.1"/>
</dbReference>
<dbReference type="KEGG" id="pki:111832801"/>
<accession>A0A3B3R664</accession>
<dbReference type="Gene3D" id="1.10.238.10">
    <property type="entry name" value="EF-hand"/>
    <property type="match status" value="1"/>
</dbReference>
<organism evidence="2 3">
    <name type="scientific">Paramormyrops kingsleyae</name>
    <dbReference type="NCBI Taxonomy" id="1676925"/>
    <lineage>
        <taxon>Eukaryota</taxon>
        <taxon>Metazoa</taxon>
        <taxon>Chordata</taxon>
        <taxon>Craniata</taxon>
        <taxon>Vertebrata</taxon>
        <taxon>Euteleostomi</taxon>
        <taxon>Actinopterygii</taxon>
        <taxon>Neopterygii</taxon>
        <taxon>Teleostei</taxon>
        <taxon>Osteoglossocephala</taxon>
        <taxon>Osteoglossomorpha</taxon>
        <taxon>Osteoglossiformes</taxon>
        <taxon>Mormyridae</taxon>
        <taxon>Paramormyrops</taxon>
    </lineage>
</organism>
<dbReference type="SUPFAM" id="SSF47473">
    <property type="entry name" value="EF-hand"/>
    <property type="match status" value="1"/>
</dbReference>
<evidence type="ECO:0000313" key="2">
    <source>
        <dbReference type="Ensembl" id="ENSPKIP00000013868.1"/>
    </source>
</evidence>
<dbReference type="Pfam" id="PF01023">
    <property type="entry name" value="S_100"/>
    <property type="match status" value="1"/>
</dbReference>
<keyword evidence="3" id="KW-1185">Reference proteome</keyword>
<reference evidence="2" key="2">
    <citation type="submission" date="2025-09" db="UniProtKB">
        <authorList>
            <consortium name="Ensembl"/>
        </authorList>
    </citation>
    <scope>IDENTIFICATION</scope>
</reference>
<sequence length="103" mass="11195">MAEKVSDLEKAINTLVTEFHKAGGENSKGLNTDQFKNLLSAQLPTLAKSSGGEQGLSTMLQTMGVKDGEEISFSSFWKLIQTQASNLFDQMSPKTTKCTCVVF</sequence>
<name>A0A3B3R664_9TELE</name>